<gene>
    <name evidence="3" type="ORF">EK0264_10155</name>
</gene>
<dbReference type="Pfam" id="PF01926">
    <property type="entry name" value="MMR_HSR1"/>
    <property type="match status" value="1"/>
</dbReference>
<dbReference type="InterPro" id="IPR027417">
    <property type="entry name" value="P-loop_NTPase"/>
</dbReference>
<dbReference type="KEGG" id="eke:EK0264_10155"/>
<dbReference type="InterPro" id="IPR006073">
    <property type="entry name" value="GTP-bd"/>
</dbReference>
<dbReference type="Gene3D" id="3.40.50.300">
    <property type="entry name" value="P-loop containing nucleotide triphosphate hydrolases"/>
    <property type="match status" value="1"/>
</dbReference>
<dbReference type="InParanoid" id="A0A7L4YN99"/>
<dbReference type="InterPro" id="IPR005662">
    <property type="entry name" value="GTPase_Era-like"/>
</dbReference>
<dbReference type="EMBL" id="CP047156">
    <property type="protein sequence ID" value="QHC00616.1"/>
    <property type="molecule type" value="Genomic_DNA"/>
</dbReference>
<accession>A0A7L4YN99</accession>
<organism evidence="3 4">
    <name type="scientific">Epidermidibacterium keratini</name>
    <dbReference type="NCBI Taxonomy" id="1891644"/>
    <lineage>
        <taxon>Bacteria</taxon>
        <taxon>Bacillati</taxon>
        <taxon>Actinomycetota</taxon>
        <taxon>Actinomycetes</taxon>
        <taxon>Sporichthyales</taxon>
        <taxon>Sporichthyaceae</taxon>
        <taxon>Epidermidibacterium</taxon>
    </lineage>
</organism>
<dbReference type="Proteomes" id="UP000463857">
    <property type="component" value="Chromosome"/>
</dbReference>
<feature type="transmembrane region" description="Helical" evidence="1">
    <location>
        <begin position="431"/>
        <end position="456"/>
    </location>
</feature>
<sequence length="543" mass="58635">MSIFGRREKEVTSAEIARRVQDLRDALDTGRDRLDPTVTAQARDLVTKVNERKEIGSGYTVVALAGATGSGKSSLFNRIAGADVSQVGVRRPTTSTATAAIWGPDSAARLLDWLGVGARHQVGEGALDGLVLLDLPDFDSHEAGNRAEADRVLALADVFIWVTDPQKYADAVLHNDYIRALSTKDTKTVVLLNQADRLTVAEVEQCIADLTRILDNEGVKDATILPTSAVTGAGLDELMSSLAEVVAAQNAAHRRLHSDLRSMAERLRTGVADKESAIDDVQPRRLVDALAQAAGVPVVLGAVQRDYTAQATRHAGWPFTKWLRRLRPDPLRRLGLGRGEREDGPVSIELGRSSLPSATPAQRSAVDLASRDVADRAAAGLPLRWAQAVERAASPQPQDSRSDELSDALDQAVLSTPLSGRTPIWWRVVGVLQWLFALTAVAGLGWLLVLVVLGWLQLNVDTPAWGPIPIPTLLLAGGLVLGLVTTALMKIAARIGARRRRERVRDRLYRAIGDVADKQIIEPVAAVLAAHRRTRELLDAALR</sequence>
<keyword evidence="1" id="KW-1133">Transmembrane helix</keyword>
<keyword evidence="4" id="KW-1185">Reference proteome</keyword>
<proteinExistence type="predicted"/>
<dbReference type="GO" id="GO:0043024">
    <property type="term" value="F:ribosomal small subunit binding"/>
    <property type="evidence" value="ECO:0007669"/>
    <property type="project" value="TreeGrafter"/>
</dbReference>
<keyword evidence="1" id="KW-0812">Transmembrane</keyword>
<dbReference type="SUPFAM" id="SSF52540">
    <property type="entry name" value="P-loop containing nucleoside triphosphate hydrolases"/>
    <property type="match status" value="1"/>
</dbReference>
<protein>
    <submittedName>
        <fullName evidence="3">ABC transporter</fullName>
    </submittedName>
</protein>
<evidence type="ECO:0000313" key="3">
    <source>
        <dbReference type="EMBL" id="QHC00616.1"/>
    </source>
</evidence>
<dbReference type="AlphaFoldDB" id="A0A7L4YN99"/>
<name>A0A7L4YN99_9ACTN</name>
<keyword evidence="1" id="KW-0472">Membrane</keyword>
<feature type="domain" description="G" evidence="2">
    <location>
        <begin position="62"/>
        <end position="193"/>
    </location>
</feature>
<dbReference type="GO" id="GO:0005525">
    <property type="term" value="F:GTP binding"/>
    <property type="evidence" value="ECO:0007669"/>
    <property type="project" value="InterPro"/>
</dbReference>
<dbReference type="PANTHER" id="PTHR42698:SF1">
    <property type="entry name" value="GTPASE ERA, MITOCHONDRIAL"/>
    <property type="match status" value="1"/>
</dbReference>
<dbReference type="GO" id="GO:0005829">
    <property type="term" value="C:cytosol"/>
    <property type="evidence" value="ECO:0007669"/>
    <property type="project" value="TreeGrafter"/>
</dbReference>
<dbReference type="GO" id="GO:0000028">
    <property type="term" value="P:ribosomal small subunit assembly"/>
    <property type="evidence" value="ECO:0007669"/>
    <property type="project" value="TreeGrafter"/>
</dbReference>
<evidence type="ECO:0000259" key="2">
    <source>
        <dbReference type="Pfam" id="PF01926"/>
    </source>
</evidence>
<reference evidence="3 4" key="1">
    <citation type="journal article" date="2018" name="Int. J. Syst. Evol. Microbiol.">
        <title>Epidermidibacterium keratini gen. nov., sp. nov., a member of the family Sporichthyaceae, isolated from keratin epidermis.</title>
        <authorList>
            <person name="Lee D.G."/>
            <person name="Trujillo M.E."/>
            <person name="Kang S."/>
            <person name="Nam J.J."/>
            <person name="Kim Y.J."/>
        </authorList>
    </citation>
    <scope>NUCLEOTIDE SEQUENCE [LARGE SCALE GENOMIC DNA]</scope>
    <source>
        <strain evidence="3 4">EPI-7</strain>
    </source>
</reference>
<dbReference type="OrthoDB" id="974105at2"/>
<evidence type="ECO:0000256" key="1">
    <source>
        <dbReference type="SAM" id="Phobius"/>
    </source>
</evidence>
<dbReference type="GO" id="GO:0019843">
    <property type="term" value="F:rRNA binding"/>
    <property type="evidence" value="ECO:0007669"/>
    <property type="project" value="TreeGrafter"/>
</dbReference>
<feature type="transmembrane region" description="Helical" evidence="1">
    <location>
        <begin position="468"/>
        <end position="493"/>
    </location>
</feature>
<evidence type="ECO:0000313" key="4">
    <source>
        <dbReference type="Proteomes" id="UP000463857"/>
    </source>
</evidence>
<dbReference type="PANTHER" id="PTHR42698">
    <property type="entry name" value="GTPASE ERA"/>
    <property type="match status" value="1"/>
</dbReference>
<dbReference type="RefSeq" id="WP_159545278.1">
    <property type="nucleotide sequence ID" value="NZ_CP047156.1"/>
</dbReference>